<dbReference type="AlphaFoldDB" id="A0A7W7SJI9"/>
<keyword evidence="2" id="KW-1185">Reference proteome</keyword>
<dbReference type="EMBL" id="JACHJR010000001">
    <property type="protein sequence ID" value="MBB4951639.1"/>
    <property type="molecule type" value="Genomic_DNA"/>
</dbReference>
<dbReference type="InterPro" id="IPR036736">
    <property type="entry name" value="ACP-like_sf"/>
</dbReference>
<gene>
    <name evidence="1" type="ORF">F4556_007174</name>
</gene>
<name>A0A7W7SJI9_9ACTN</name>
<dbReference type="Proteomes" id="UP000573327">
    <property type="component" value="Unassembled WGS sequence"/>
</dbReference>
<dbReference type="Gene3D" id="1.10.1200.10">
    <property type="entry name" value="ACP-like"/>
    <property type="match status" value="1"/>
</dbReference>
<sequence>MTDPNDPYTRLVRILIGPLEVDFALISPEATLAELQLDSLAAEEFVLLAAEEFGTDGSAPYELSGVPLAELAARLDGTGSAAGLRVSG</sequence>
<evidence type="ECO:0000313" key="2">
    <source>
        <dbReference type="Proteomes" id="UP000573327"/>
    </source>
</evidence>
<dbReference type="RefSeq" id="WP_184923737.1">
    <property type="nucleotide sequence ID" value="NZ_JACHJR010000001.1"/>
</dbReference>
<reference evidence="1 2" key="1">
    <citation type="submission" date="2020-08" db="EMBL/GenBank/DDBJ databases">
        <title>Sequencing the genomes of 1000 actinobacteria strains.</title>
        <authorList>
            <person name="Klenk H.-P."/>
        </authorList>
    </citation>
    <scope>NUCLEOTIDE SEQUENCE [LARGE SCALE GENOMIC DNA]</scope>
    <source>
        <strain evidence="1 2">DSM 44786</strain>
    </source>
</reference>
<comment type="caution">
    <text evidence="1">The sequence shown here is derived from an EMBL/GenBank/DDBJ whole genome shotgun (WGS) entry which is preliminary data.</text>
</comment>
<evidence type="ECO:0000313" key="1">
    <source>
        <dbReference type="EMBL" id="MBB4951639.1"/>
    </source>
</evidence>
<accession>A0A7W7SJI9</accession>
<protein>
    <submittedName>
        <fullName evidence="1">Acyl carrier protein</fullName>
    </submittedName>
</protein>
<proteinExistence type="predicted"/>
<dbReference type="SUPFAM" id="SSF47336">
    <property type="entry name" value="ACP-like"/>
    <property type="match status" value="1"/>
</dbReference>
<organism evidence="1 2">
    <name type="scientific">Kitasatospora gansuensis</name>
    <dbReference type="NCBI Taxonomy" id="258050"/>
    <lineage>
        <taxon>Bacteria</taxon>
        <taxon>Bacillati</taxon>
        <taxon>Actinomycetota</taxon>
        <taxon>Actinomycetes</taxon>
        <taxon>Kitasatosporales</taxon>
        <taxon>Streptomycetaceae</taxon>
        <taxon>Kitasatospora</taxon>
    </lineage>
</organism>